<dbReference type="EMBL" id="GBRH01279665">
    <property type="protein sequence ID" value="JAD18230.1"/>
    <property type="molecule type" value="Transcribed_RNA"/>
</dbReference>
<reference evidence="1" key="2">
    <citation type="journal article" date="2015" name="Data Brief">
        <title>Shoot transcriptome of the giant reed, Arundo donax.</title>
        <authorList>
            <person name="Barrero R.A."/>
            <person name="Guerrero F.D."/>
            <person name="Moolhuijzen P."/>
            <person name="Goolsby J.A."/>
            <person name="Tidwell J."/>
            <person name="Bellgard S.E."/>
            <person name="Bellgard M.I."/>
        </authorList>
    </citation>
    <scope>NUCLEOTIDE SEQUENCE</scope>
    <source>
        <tissue evidence="1">Shoot tissue taken approximately 20 cm above the soil surface</tissue>
    </source>
</reference>
<accession>A0A0A8Y033</accession>
<protein>
    <submittedName>
        <fullName evidence="1">Uncharacterized protein</fullName>
    </submittedName>
</protein>
<sequence>MYVQYSPEAVNRISVTQCVVFSRAEQRTSGCMS</sequence>
<dbReference type="AlphaFoldDB" id="A0A0A8Y033"/>
<proteinExistence type="predicted"/>
<name>A0A0A8Y033_ARUDO</name>
<reference evidence="1" key="1">
    <citation type="submission" date="2014-09" db="EMBL/GenBank/DDBJ databases">
        <authorList>
            <person name="Magalhaes I.L.F."/>
            <person name="Oliveira U."/>
            <person name="Santos F.R."/>
            <person name="Vidigal T.H.D.A."/>
            <person name="Brescovit A.D."/>
            <person name="Santos A.J."/>
        </authorList>
    </citation>
    <scope>NUCLEOTIDE SEQUENCE</scope>
    <source>
        <tissue evidence="1">Shoot tissue taken approximately 20 cm above the soil surface</tissue>
    </source>
</reference>
<organism evidence="1">
    <name type="scientific">Arundo donax</name>
    <name type="common">Giant reed</name>
    <name type="synonym">Donax arundinaceus</name>
    <dbReference type="NCBI Taxonomy" id="35708"/>
    <lineage>
        <taxon>Eukaryota</taxon>
        <taxon>Viridiplantae</taxon>
        <taxon>Streptophyta</taxon>
        <taxon>Embryophyta</taxon>
        <taxon>Tracheophyta</taxon>
        <taxon>Spermatophyta</taxon>
        <taxon>Magnoliopsida</taxon>
        <taxon>Liliopsida</taxon>
        <taxon>Poales</taxon>
        <taxon>Poaceae</taxon>
        <taxon>PACMAD clade</taxon>
        <taxon>Arundinoideae</taxon>
        <taxon>Arundineae</taxon>
        <taxon>Arundo</taxon>
    </lineage>
</organism>
<evidence type="ECO:0000313" key="1">
    <source>
        <dbReference type="EMBL" id="JAD18230.1"/>
    </source>
</evidence>